<evidence type="ECO:0000313" key="11">
    <source>
        <dbReference type="EMBL" id="PSW14449.1"/>
    </source>
</evidence>
<comment type="catalytic activity">
    <reaction evidence="1">
        <text>Hydrolysis of terminal, non-reducing beta-D-mannose residues in beta-D-mannosides.</text>
        <dbReference type="EC" id="3.2.1.25"/>
    </reaction>
</comment>
<feature type="signal peptide" evidence="7">
    <location>
        <begin position="1"/>
        <end position="16"/>
    </location>
</feature>
<dbReference type="InterPro" id="IPR013783">
    <property type="entry name" value="Ig-like_fold"/>
</dbReference>
<dbReference type="GO" id="GO:0006516">
    <property type="term" value="P:glycoprotein catabolic process"/>
    <property type="evidence" value="ECO:0007669"/>
    <property type="project" value="TreeGrafter"/>
</dbReference>
<dbReference type="AlphaFoldDB" id="A0A2T3NHI0"/>
<dbReference type="Gene3D" id="3.20.20.80">
    <property type="entry name" value="Glycosidases"/>
    <property type="match status" value="1"/>
</dbReference>
<reference evidence="11 12" key="1">
    <citation type="submission" date="2018-03" db="EMBL/GenBank/DDBJ databases">
        <title>Whole genome sequencing of Histamine producing bacteria.</title>
        <authorList>
            <person name="Butler K."/>
        </authorList>
    </citation>
    <scope>NUCLEOTIDE SEQUENCE [LARGE SCALE GENOMIC DNA]</scope>
    <source>
        <strain evidence="11 12">DSM 19138</strain>
    </source>
</reference>
<dbReference type="SUPFAM" id="SSF49785">
    <property type="entry name" value="Galactose-binding domain-like"/>
    <property type="match status" value="1"/>
</dbReference>
<dbReference type="InterPro" id="IPR017853">
    <property type="entry name" value="GH"/>
</dbReference>
<comment type="similarity">
    <text evidence="2">Belongs to the glycosyl hydrolase 2 family.</text>
</comment>
<sequence length="716" mass="81361">MRIILLMTLFSLSSCASFSDSNDWHVNKQSLNGNWRLEIIDENDKWAGQYNVTVPGHWKTSGINYSGAVYYDRSFRINDLSDTSRYWLEFDGVDYESAVTINGRYISRQTGYFIPHNMEVTGLLQSGDNTLNVWVNSPNEKQTSDWSLHKTLIKGVLNHHDTRPGGAWSDKGQDWNSGGIWGEVTLRQTGPVAVDSLKVRPRVYHTDKQITSAEIELSVDSNRDEVVAIELVLTSPDTSKAETYIFEEMIQKGKTKLELSIPQSTRQLWWPWDWGEPALYDLTVSLSVGDQLTDKRTVAVGFREVALDTENKQFLVNGKPYFIRGTNYIASQWLGEVSDGQYQQDLELMKQANINSVRVHAHVAGKAFYELADKAGMVVWQDFPLQWGYSDSPSFAIEAARQAEAMTDLLYNHPSIAFWSGHNEPPWDATWMKYKYPSYQPSQNQLLTESVYQALNKAGDKRVVRKASYTHEHPWLGWYSGSYKDYRTYQPSMIVSEFGAQAMPSWALLQEILDGDDGWPLVEQVLNTLNYHNYQHHETMNIAAVQQGESLSHFWNNSQEYQRLVTKYAAEHLRLNKGKGVAAIYQFMLVDSWPSVTWSVLDVERVAKPGYYALKQSYQPVLAIAQAELTALQPTLTLSVINDSLVSFNDASLVVTNSYNQKSWKYEGLNIAANSLLEVANQQPIDGLASYLTLELRDNKGETVSINRYLAQDLEG</sequence>
<dbReference type="OrthoDB" id="9758603at2"/>
<dbReference type="SUPFAM" id="SSF51445">
    <property type="entry name" value="(Trans)glycosidases"/>
    <property type="match status" value="1"/>
</dbReference>
<dbReference type="Proteomes" id="UP000241346">
    <property type="component" value="Unassembled WGS sequence"/>
</dbReference>
<gene>
    <name evidence="11" type="ORF">C9J01_08425</name>
</gene>
<dbReference type="EMBL" id="PYMB01000002">
    <property type="protein sequence ID" value="PSW14449.1"/>
    <property type="molecule type" value="Genomic_DNA"/>
</dbReference>
<keyword evidence="4 7" id="KW-0732">Signal</keyword>
<dbReference type="RefSeq" id="WP_107297692.1">
    <property type="nucleotide sequence ID" value="NZ_PYMB01000002.1"/>
</dbReference>
<dbReference type="PROSITE" id="PS51257">
    <property type="entry name" value="PROKAR_LIPOPROTEIN"/>
    <property type="match status" value="1"/>
</dbReference>
<dbReference type="InterPro" id="IPR008979">
    <property type="entry name" value="Galactose-bd-like_sf"/>
</dbReference>
<dbReference type="Pfam" id="PF22666">
    <property type="entry name" value="Glyco_hydro_2_N2"/>
    <property type="match status" value="1"/>
</dbReference>
<dbReference type="PANTHER" id="PTHR43730:SF1">
    <property type="entry name" value="BETA-MANNOSIDASE"/>
    <property type="match status" value="1"/>
</dbReference>
<comment type="caution">
    <text evidence="11">The sequence shown here is derived from an EMBL/GenBank/DDBJ whole genome shotgun (WGS) entry which is preliminary data.</text>
</comment>
<evidence type="ECO:0000256" key="4">
    <source>
        <dbReference type="ARBA" id="ARBA00022729"/>
    </source>
</evidence>
<dbReference type="PANTHER" id="PTHR43730">
    <property type="entry name" value="BETA-MANNOSIDASE"/>
    <property type="match status" value="1"/>
</dbReference>
<feature type="chain" id="PRO_5015630948" description="beta-mannosidase" evidence="7">
    <location>
        <begin position="17"/>
        <end position="716"/>
    </location>
</feature>
<dbReference type="Gene3D" id="2.60.40.10">
    <property type="entry name" value="Immunoglobulins"/>
    <property type="match status" value="1"/>
</dbReference>
<keyword evidence="5" id="KW-0378">Hydrolase</keyword>
<protein>
    <recommendedName>
        <fullName evidence="3">beta-mannosidase</fullName>
        <ecNumber evidence="3">3.2.1.25</ecNumber>
    </recommendedName>
</protein>
<name>A0A2T3NHI0_9GAMM</name>
<dbReference type="InterPro" id="IPR050887">
    <property type="entry name" value="Beta-mannosidase_GH2"/>
</dbReference>
<dbReference type="Gene3D" id="2.60.120.260">
    <property type="entry name" value="Galactose-binding domain-like"/>
    <property type="match status" value="1"/>
</dbReference>
<proteinExistence type="inferred from homology"/>
<evidence type="ECO:0000259" key="9">
    <source>
        <dbReference type="Pfam" id="PF02836"/>
    </source>
</evidence>
<feature type="domain" description="Glycoside hydrolase family 2 immunoglobulin-like beta-sandwich" evidence="8">
    <location>
        <begin position="193"/>
        <end position="303"/>
    </location>
</feature>
<keyword evidence="6" id="KW-0326">Glycosidase</keyword>
<dbReference type="GO" id="GO:0004567">
    <property type="term" value="F:beta-mannosidase activity"/>
    <property type="evidence" value="ECO:0007669"/>
    <property type="project" value="UniProtKB-EC"/>
</dbReference>
<evidence type="ECO:0000256" key="7">
    <source>
        <dbReference type="SAM" id="SignalP"/>
    </source>
</evidence>
<evidence type="ECO:0000256" key="2">
    <source>
        <dbReference type="ARBA" id="ARBA00007401"/>
    </source>
</evidence>
<dbReference type="EC" id="3.2.1.25" evidence="3"/>
<dbReference type="InterPro" id="IPR036156">
    <property type="entry name" value="Beta-gal/glucu_dom_sf"/>
</dbReference>
<organism evidence="11 12">
    <name type="scientific">Photobacterium rosenbergii</name>
    <dbReference type="NCBI Taxonomy" id="294936"/>
    <lineage>
        <taxon>Bacteria</taxon>
        <taxon>Pseudomonadati</taxon>
        <taxon>Pseudomonadota</taxon>
        <taxon>Gammaproteobacteria</taxon>
        <taxon>Vibrionales</taxon>
        <taxon>Vibrionaceae</taxon>
        <taxon>Photobacterium</taxon>
    </lineage>
</organism>
<accession>A0A2T3NHI0</accession>
<dbReference type="SUPFAM" id="SSF49303">
    <property type="entry name" value="beta-Galactosidase/glucuronidase domain"/>
    <property type="match status" value="1"/>
</dbReference>
<evidence type="ECO:0000259" key="10">
    <source>
        <dbReference type="Pfam" id="PF22666"/>
    </source>
</evidence>
<dbReference type="InterPro" id="IPR006102">
    <property type="entry name" value="Ig-like_GH2"/>
</dbReference>
<dbReference type="Pfam" id="PF00703">
    <property type="entry name" value="Glyco_hydro_2"/>
    <property type="match status" value="1"/>
</dbReference>
<dbReference type="InterPro" id="IPR006103">
    <property type="entry name" value="Glyco_hydro_2_cat"/>
</dbReference>
<evidence type="ECO:0000256" key="5">
    <source>
        <dbReference type="ARBA" id="ARBA00022801"/>
    </source>
</evidence>
<evidence type="ECO:0000256" key="1">
    <source>
        <dbReference type="ARBA" id="ARBA00000829"/>
    </source>
</evidence>
<dbReference type="GO" id="GO:0005975">
    <property type="term" value="P:carbohydrate metabolic process"/>
    <property type="evidence" value="ECO:0007669"/>
    <property type="project" value="InterPro"/>
</dbReference>
<evidence type="ECO:0000259" key="8">
    <source>
        <dbReference type="Pfam" id="PF00703"/>
    </source>
</evidence>
<dbReference type="Pfam" id="PF02836">
    <property type="entry name" value="Glyco_hydro_2_C"/>
    <property type="match status" value="1"/>
</dbReference>
<feature type="domain" description="Beta-mannosidase-like galactose-binding" evidence="10">
    <location>
        <begin position="70"/>
        <end position="175"/>
    </location>
</feature>
<evidence type="ECO:0000313" key="12">
    <source>
        <dbReference type="Proteomes" id="UP000241346"/>
    </source>
</evidence>
<evidence type="ECO:0000256" key="6">
    <source>
        <dbReference type="ARBA" id="ARBA00023295"/>
    </source>
</evidence>
<dbReference type="InterPro" id="IPR054593">
    <property type="entry name" value="Beta-mannosidase-like_N2"/>
</dbReference>
<feature type="domain" description="Glycoside hydrolase family 2 catalytic" evidence="9">
    <location>
        <begin position="310"/>
        <end position="507"/>
    </location>
</feature>
<evidence type="ECO:0000256" key="3">
    <source>
        <dbReference type="ARBA" id="ARBA00012754"/>
    </source>
</evidence>